<dbReference type="OrthoDB" id="798594at2"/>
<name>H1Y616_9SPHI</name>
<dbReference type="STRING" id="714943.Mucpa_6926"/>
<reference evidence="1" key="1">
    <citation type="submission" date="2011-09" db="EMBL/GenBank/DDBJ databases">
        <title>The permanent draft genome of Mucilaginibacter paludis DSM 18603.</title>
        <authorList>
            <consortium name="US DOE Joint Genome Institute (JGI-PGF)"/>
            <person name="Lucas S."/>
            <person name="Han J."/>
            <person name="Lapidus A."/>
            <person name="Bruce D."/>
            <person name="Goodwin L."/>
            <person name="Pitluck S."/>
            <person name="Peters L."/>
            <person name="Kyrpides N."/>
            <person name="Mavromatis K."/>
            <person name="Ivanova N."/>
            <person name="Mikhailova N."/>
            <person name="Held B."/>
            <person name="Detter J.C."/>
            <person name="Tapia R."/>
            <person name="Han C."/>
            <person name="Land M."/>
            <person name="Hauser L."/>
            <person name="Markowitz V."/>
            <person name="Cheng J.-F."/>
            <person name="Hugenholtz P."/>
            <person name="Woyke T."/>
            <person name="Wu D."/>
            <person name="Tindall B."/>
            <person name="Brambilla E."/>
            <person name="Klenk H.-P."/>
            <person name="Eisen J.A."/>
        </authorList>
    </citation>
    <scope>NUCLEOTIDE SEQUENCE [LARGE SCALE GENOMIC DNA]</scope>
    <source>
        <strain evidence="1">DSM 18603</strain>
    </source>
</reference>
<keyword evidence="2" id="KW-1185">Reference proteome</keyword>
<dbReference type="HOGENOM" id="CLU_207321_0_0_10"/>
<organism evidence="1 2">
    <name type="scientific">Mucilaginibacter paludis DSM 18603</name>
    <dbReference type="NCBI Taxonomy" id="714943"/>
    <lineage>
        <taxon>Bacteria</taxon>
        <taxon>Pseudomonadati</taxon>
        <taxon>Bacteroidota</taxon>
        <taxon>Sphingobacteriia</taxon>
        <taxon>Sphingobacteriales</taxon>
        <taxon>Sphingobacteriaceae</taxon>
        <taxon>Mucilaginibacter</taxon>
    </lineage>
</organism>
<dbReference type="RefSeq" id="WP_008513089.1">
    <property type="nucleotide sequence ID" value="NZ_CM001403.1"/>
</dbReference>
<accession>H1Y616</accession>
<proteinExistence type="predicted"/>
<evidence type="ECO:0000313" key="1">
    <source>
        <dbReference type="EMBL" id="EHQ30975.1"/>
    </source>
</evidence>
<sequence length="60" mass="7267">MKIIDLNGKVIEVENLELALLQADDYRHYRVTTPTENDLKRYAYWEHVYQILMKLKTEQL</sequence>
<dbReference type="EMBL" id="CM001403">
    <property type="protein sequence ID" value="EHQ30975.1"/>
    <property type="molecule type" value="Genomic_DNA"/>
</dbReference>
<protein>
    <submittedName>
        <fullName evidence="1">Uncharacterized protein</fullName>
    </submittedName>
</protein>
<dbReference type="Proteomes" id="UP000002774">
    <property type="component" value="Chromosome"/>
</dbReference>
<gene>
    <name evidence="1" type="ORF">Mucpa_6926</name>
</gene>
<dbReference type="AlphaFoldDB" id="H1Y616"/>
<evidence type="ECO:0000313" key="2">
    <source>
        <dbReference type="Proteomes" id="UP000002774"/>
    </source>
</evidence>